<accession>A0AAW0SKG2</accession>
<evidence type="ECO:0000256" key="1">
    <source>
        <dbReference type="SAM" id="MobiDB-lite"/>
    </source>
</evidence>
<feature type="region of interest" description="Disordered" evidence="1">
    <location>
        <begin position="1"/>
        <end position="42"/>
    </location>
</feature>
<reference evidence="2 3" key="1">
    <citation type="submission" date="2023-03" db="EMBL/GenBank/DDBJ databases">
        <title>High-quality genome of Scylla paramamosain provides insights in environmental adaptation.</title>
        <authorList>
            <person name="Zhang L."/>
        </authorList>
    </citation>
    <scope>NUCLEOTIDE SEQUENCE [LARGE SCALE GENOMIC DNA]</scope>
    <source>
        <strain evidence="2">LZ_2023a</strain>
        <tissue evidence="2">Muscle</tissue>
    </source>
</reference>
<proteinExistence type="predicted"/>
<evidence type="ECO:0000313" key="2">
    <source>
        <dbReference type="EMBL" id="KAK8375212.1"/>
    </source>
</evidence>
<evidence type="ECO:0000313" key="3">
    <source>
        <dbReference type="Proteomes" id="UP001487740"/>
    </source>
</evidence>
<dbReference type="Proteomes" id="UP001487740">
    <property type="component" value="Unassembled WGS sequence"/>
</dbReference>
<dbReference type="EMBL" id="JARAKH010000057">
    <property type="protein sequence ID" value="KAK8375211.1"/>
    <property type="molecule type" value="Genomic_DNA"/>
</dbReference>
<comment type="caution">
    <text evidence="2">The sequence shown here is derived from an EMBL/GenBank/DDBJ whole genome shotgun (WGS) entry which is preliminary data.</text>
</comment>
<dbReference type="EMBL" id="JARAKH010000057">
    <property type="protein sequence ID" value="KAK8375212.1"/>
    <property type="molecule type" value="Genomic_DNA"/>
</dbReference>
<protein>
    <submittedName>
        <fullName evidence="2">Uncharacterized protein</fullName>
    </submittedName>
</protein>
<organism evidence="2 3">
    <name type="scientific">Scylla paramamosain</name>
    <name type="common">Mud crab</name>
    <dbReference type="NCBI Taxonomy" id="85552"/>
    <lineage>
        <taxon>Eukaryota</taxon>
        <taxon>Metazoa</taxon>
        <taxon>Ecdysozoa</taxon>
        <taxon>Arthropoda</taxon>
        <taxon>Crustacea</taxon>
        <taxon>Multicrustacea</taxon>
        <taxon>Malacostraca</taxon>
        <taxon>Eumalacostraca</taxon>
        <taxon>Eucarida</taxon>
        <taxon>Decapoda</taxon>
        <taxon>Pleocyemata</taxon>
        <taxon>Brachyura</taxon>
        <taxon>Eubrachyura</taxon>
        <taxon>Portunoidea</taxon>
        <taxon>Portunidae</taxon>
        <taxon>Portuninae</taxon>
        <taxon>Scylla</taxon>
    </lineage>
</organism>
<dbReference type="AlphaFoldDB" id="A0AAW0SKG2"/>
<name>A0AAW0SKG2_SCYPA</name>
<keyword evidence="3" id="KW-1185">Reference proteome</keyword>
<gene>
    <name evidence="2" type="ORF">O3P69_007856</name>
</gene>
<sequence length="88" mass="9794">MQLLNSRNKKTHIMQVDQKGLTARRGGDGTISSPTNLPPKYSTHKQHLCLLTPSQPQPASFLHALPKRMVPLPLSPPSQQQQQTLYGQ</sequence>